<dbReference type="Proteomes" id="UP000815677">
    <property type="component" value="Unassembled WGS sequence"/>
</dbReference>
<dbReference type="Gene3D" id="1.10.510.10">
    <property type="entry name" value="Transferase(Phosphotransferase) domain 1"/>
    <property type="match status" value="1"/>
</dbReference>
<comment type="catalytic activity">
    <reaction evidence="8">
        <text>L-seryl-[protein] + ATP = O-phospho-L-seryl-[protein] + ADP + H(+)</text>
        <dbReference type="Rhea" id="RHEA:17989"/>
        <dbReference type="Rhea" id="RHEA-COMP:9863"/>
        <dbReference type="Rhea" id="RHEA-COMP:11604"/>
        <dbReference type="ChEBI" id="CHEBI:15378"/>
        <dbReference type="ChEBI" id="CHEBI:29999"/>
        <dbReference type="ChEBI" id="CHEBI:30616"/>
        <dbReference type="ChEBI" id="CHEBI:83421"/>
        <dbReference type="ChEBI" id="CHEBI:456216"/>
        <dbReference type="EC" id="2.7.11.1"/>
    </reaction>
</comment>
<dbReference type="InterPro" id="IPR008271">
    <property type="entry name" value="Ser/Thr_kinase_AS"/>
</dbReference>
<dbReference type="Pfam" id="PF00069">
    <property type="entry name" value="Pkinase"/>
    <property type="match status" value="1"/>
</dbReference>
<evidence type="ECO:0000256" key="6">
    <source>
        <dbReference type="ARBA" id="ARBA00022840"/>
    </source>
</evidence>
<gene>
    <name evidence="13" type="ORF">MCHLO_05888</name>
</gene>
<feature type="domain" description="KA1" evidence="12">
    <location>
        <begin position="802"/>
        <end position="852"/>
    </location>
</feature>
<feature type="compositionally biased region" description="Polar residues" evidence="10">
    <location>
        <begin position="482"/>
        <end position="491"/>
    </location>
</feature>
<dbReference type="SUPFAM" id="SSF103243">
    <property type="entry name" value="KA1-like"/>
    <property type="match status" value="1"/>
</dbReference>
<accession>A0ABQ0LBI5</accession>
<feature type="compositionally biased region" description="Basic and acidic residues" evidence="10">
    <location>
        <begin position="30"/>
        <end position="45"/>
    </location>
</feature>
<evidence type="ECO:0000256" key="2">
    <source>
        <dbReference type="ARBA" id="ARBA00022527"/>
    </source>
</evidence>
<dbReference type="PROSITE" id="PS50011">
    <property type="entry name" value="PROTEIN_KINASE_DOM"/>
    <property type="match status" value="1"/>
</dbReference>
<reference evidence="13" key="1">
    <citation type="submission" date="2014-09" db="EMBL/GenBank/DDBJ databases">
        <title>Genome sequence of the luminous mushroom Mycena chlorophos for searching fungal bioluminescence genes.</title>
        <authorList>
            <person name="Tanaka Y."/>
            <person name="Kasuga D."/>
            <person name="Oba Y."/>
            <person name="Hase S."/>
            <person name="Sato K."/>
            <person name="Oba Y."/>
            <person name="Sakakibara Y."/>
        </authorList>
    </citation>
    <scope>NUCLEOTIDE SEQUENCE</scope>
</reference>
<feature type="region of interest" description="Disordered" evidence="10">
    <location>
        <begin position="369"/>
        <end position="598"/>
    </location>
</feature>
<evidence type="ECO:0000256" key="1">
    <source>
        <dbReference type="ARBA" id="ARBA00012513"/>
    </source>
</evidence>
<protein>
    <recommendedName>
        <fullName evidence="1">non-specific serine/threonine protein kinase</fullName>
        <ecNumber evidence="1">2.7.11.1</ecNumber>
    </recommendedName>
</protein>
<dbReference type="SUPFAM" id="SSF56112">
    <property type="entry name" value="Protein kinase-like (PK-like)"/>
    <property type="match status" value="1"/>
</dbReference>
<evidence type="ECO:0000256" key="7">
    <source>
        <dbReference type="ARBA" id="ARBA00047899"/>
    </source>
</evidence>
<dbReference type="EC" id="2.7.11.1" evidence="1"/>
<dbReference type="InterPro" id="IPR011009">
    <property type="entry name" value="Kinase-like_dom_sf"/>
</dbReference>
<evidence type="ECO:0000256" key="8">
    <source>
        <dbReference type="ARBA" id="ARBA00048679"/>
    </source>
</evidence>
<keyword evidence="2" id="KW-0723">Serine/threonine-protein kinase</keyword>
<feature type="region of interest" description="Disordered" evidence="10">
    <location>
        <begin position="1"/>
        <end position="58"/>
    </location>
</feature>
<feature type="domain" description="Protein kinase" evidence="11">
    <location>
        <begin position="84"/>
        <end position="346"/>
    </location>
</feature>
<dbReference type="PROSITE" id="PS00107">
    <property type="entry name" value="PROTEIN_KINASE_ATP"/>
    <property type="match status" value="1"/>
</dbReference>
<comment type="catalytic activity">
    <reaction evidence="7">
        <text>L-threonyl-[protein] + ATP = O-phospho-L-threonyl-[protein] + ADP + H(+)</text>
        <dbReference type="Rhea" id="RHEA:46608"/>
        <dbReference type="Rhea" id="RHEA-COMP:11060"/>
        <dbReference type="Rhea" id="RHEA-COMP:11605"/>
        <dbReference type="ChEBI" id="CHEBI:15378"/>
        <dbReference type="ChEBI" id="CHEBI:30013"/>
        <dbReference type="ChEBI" id="CHEBI:30616"/>
        <dbReference type="ChEBI" id="CHEBI:61977"/>
        <dbReference type="ChEBI" id="CHEBI:456216"/>
        <dbReference type="EC" id="2.7.11.1"/>
    </reaction>
</comment>
<feature type="compositionally biased region" description="Polar residues" evidence="10">
    <location>
        <begin position="536"/>
        <end position="551"/>
    </location>
</feature>
<dbReference type="SMART" id="SM00220">
    <property type="entry name" value="S_TKc"/>
    <property type="match status" value="1"/>
</dbReference>
<feature type="compositionally biased region" description="Polar residues" evidence="10">
    <location>
        <begin position="409"/>
        <end position="419"/>
    </location>
</feature>
<evidence type="ECO:0000259" key="12">
    <source>
        <dbReference type="PROSITE" id="PS50032"/>
    </source>
</evidence>
<feature type="compositionally biased region" description="Polar residues" evidence="10">
    <location>
        <begin position="769"/>
        <end position="788"/>
    </location>
</feature>
<feature type="compositionally biased region" description="Low complexity" evidence="10">
    <location>
        <begin position="514"/>
        <end position="523"/>
    </location>
</feature>
<dbReference type="InterPro" id="IPR028375">
    <property type="entry name" value="KA1/Ssp2_C"/>
</dbReference>
<keyword evidence="14" id="KW-1185">Reference proteome</keyword>
<feature type="region of interest" description="Disordered" evidence="10">
    <location>
        <begin position="746"/>
        <end position="793"/>
    </location>
</feature>
<evidence type="ECO:0000256" key="9">
    <source>
        <dbReference type="PROSITE-ProRule" id="PRU10141"/>
    </source>
</evidence>
<proteinExistence type="predicted"/>
<dbReference type="PANTHER" id="PTHR24346:SF110">
    <property type="entry name" value="NON-SPECIFIC SERINE_THREONINE PROTEIN KINASE"/>
    <property type="match status" value="1"/>
</dbReference>
<evidence type="ECO:0000256" key="10">
    <source>
        <dbReference type="SAM" id="MobiDB-lite"/>
    </source>
</evidence>
<feature type="compositionally biased region" description="Polar residues" evidence="10">
    <location>
        <begin position="575"/>
        <end position="586"/>
    </location>
</feature>
<feature type="compositionally biased region" description="Low complexity" evidence="10">
    <location>
        <begin position="1"/>
        <end position="20"/>
    </location>
</feature>
<evidence type="ECO:0000256" key="5">
    <source>
        <dbReference type="ARBA" id="ARBA00022777"/>
    </source>
</evidence>
<feature type="compositionally biased region" description="Low complexity" evidence="10">
    <location>
        <begin position="556"/>
        <end position="569"/>
    </location>
</feature>
<keyword evidence="5" id="KW-0418">Kinase</keyword>
<organism evidence="13 14">
    <name type="scientific">Mycena chlorophos</name>
    <name type="common">Agaric fungus</name>
    <name type="synonym">Agaricus chlorophos</name>
    <dbReference type="NCBI Taxonomy" id="658473"/>
    <lineage>
        <taxon>Eukaryota</taxon>
        <taxon>Fungi</taxon>
        <taxon>Dikarya</taxon>
        <taxon>Basidiomycota</taxon>
        <taxon>Agaricomycotina</taxon>
        <taxon>Agaricomycetes</taxon>
        <taxon>Agaricomycetidae</taxon>
        <taxon>Agaricales</taxon>
        <taxon>Marasmiineae</taxon>
        <taxon>Mycenaceae</taxon>
        <taxon>Mycena</taxon>
    </lineage>
</organism>
<dbReference type="PROSITE" id="PS50032">
    <property type="entry name" value="KA1"/>
    <property type="match status" value="1"/>
</dbReference>
<dbReference type="Pfam" id="PF02149">
    <property type="entry name" value="KA1"/>
    <property type="match status" value="1"/>
</dbReference>
<dbReference type="PANTHER" id="PTHR24346">
    <property type="entry name" value="MAP/MICROTUBULE AFFINITY-REGULATING KINASE"/>
    <property type="match status" value="1"/>
</dbReference>
<evidence type="ECO:0000313" key="13">
    <source>
        <dbReference type="EMBL" id="GAT48494.1"/>
    </source>
</evidence>
<evidence type="ECO:0000256" key="4">
    <source>
        <dbReference type="ARBA" id="ARBA00022741"/>
    </source>
</evidence>
<dbReference type="InterPro" id="IPR017441">
    <property type="entry name" value="Protein_kinase_ATP_BS"/>
</dbReference>
<keyword evidence="3" id="KW-0808">Transferase</keyword>
<keyword evidence="6 9" id="KW-0067">ATP-binding</keyword>
<feature type="binding site" evidence="9">
    <location>
        <position position="113"/>
    </location>
    <ligand>
        <name>ATP</name>
        <dbReference type="ChEBI" id="CHEBI:30616"/>
    </ligand>
</feature>
<name>A0ABQ0LBI5_MYCCL</name>
<feature type="region of interest" description="Disordered" evidence="10">
    <location>
        <begin position="626"/>
        <end position="659"/>
    </location>
</feature>
<dbReference type="EMBL" id="DF844612">
    <property type="protein sequence ID" value="GAT48494.1"/>
    <property type="molecule type" value="Genomic_DNA"/>
</dbReference>
<evidence type="ECO:0000256" key="3">
    <source>
        <dbReference type="ARBA" id="ARBA00022679"/>
    </source>
</evidence>
<sequence length="1003" mass="110193">MAVPESPGSAAAPVAPGSSSRAMSAAVLSSRREHQSGTRKPDPHEAAAPQRSAPTVLPDVNTHPALTAFVANHPNRPVPKFGAYYMLQTLGEGEFGKVKLGIHIKYGEEVAVKLIRREAVEKEARMAKIAREIEILDLLRHPNIVRLYDVFETDKFFGIILEFASGGELFDHILAHRYLRERDAAKLFAQLISGVWYMHQKNIVHRDLKLENLLLDRNRNLIITDFGFANHFSRDKNELMETMCGSPCYAAPELVNAQGMYVGTAADIWSCGVILYAMLSGYLPFDDDPTNPEGEDINKLYKYIATTPLTFPEQISDDACSLLSIMLVPNPEKRADLGTIMRHRWFAANLREASTFGLTVKELERLADEGSSVGGRAYRRRKEKPKKEKESRDPERSEHRSRSKRGDETTATVETSPSRSRAGESPVASPRRRRVERTDGGEAARERTRHTIEVGYRDRRQEHSSPVRAPGPLPAVPDKGESNGSISGSPTKQKRGSRGGPNVRTVFLSPMVPSSSLESTSETTEFDPIRDPHIDLSSTVRSRTMRTQSDAAQARSLLPPLIIDSSSSSGKESKAPSTPQNSSTSGLPIPISASPSKPNKVMQWFRRGRRTTVSAGLSDTAAASSVEVSSIPHSHSHMRTLAQKPPPLPPTPTHTHAQASPFLVMPGTGEHRQRTSSAVSITSLFRRSAGVATSKSAMRVHHGAVDHEMITASRPSEVMKHLWNVLDGMGVDINIEGDFKYRCTRPAKRTGREREPPSPGGLKGLLSRRQPSPARSISGQSVNTTISPTPQPRTDAVYGYQHEDTGDEVRFSVELTRLDRLKDMYSVDIRRMKGNLKSYKFLYDTLRGRFSFLRTGAKTSRLLEVDVEDSAVEEARAMDMPALAAEARDIFGGSPGFAPVPVSFSVITMSKLYVGYVDVAPRRAATHPRPRNLSWNTTDDLLKEAFQQLPSPASTNKSSMAVVCALTLRKASLEAVVEDMAAVETATVVVSTVEAGRSSSCPS</sequence>
<keyword evidence="4 9" id="KW-0547">Nucleotide-binding</keyword>
<evidence type="ECO:0000259" key="11">
    <source>
        <dbReference type="PROSITE" id="PS50011"/>
    </source>
</evidence>
<dbReference type="PROSITE" id="PS00108">
    <property type="entry name" value="PROTEIN_KINASE_ST"/>
    <property type="match status" value="1"/>
</dbReference>
<dbReference type="InterPro" id="IPR001772">
    <property type="entry name" value="KA1_dom"/>
</dbReference>
<feature type="compositionally biased region" description="Basic and acidic residues" evidence="10">
    <location>
        <begin position="436"/>
        <end position="465"/>
    </location>
</feature>
<evidence type="ECO:0000313" key="14">
    <source>
        <dbReference type="Proteomes" id="UP000815677"/>
    </source>
</evidence>
<dbReference type="Gene3D" id="3.30.310.80">
    <property type="entry name" value="Kinase associated domain 1, KA1"/>
    <property type="match status" value="1"/>
</dbReference>
<feature type="compositionally biased region" description="Basic and acidic residues" evidence="10">
    <location>
        <begin position="385"/>
        <end position="408"/>
    </location>
</feature>
<dbReference type="InterPro" id="IPR000719">
    <property type="entry name" value="Prot_kinase_dom"/>
</dbReference>